<protein>
    <submittedName>
        <fullName evidence="2">Uncharacterized protein</fullName>
    </submittedName>
</protein>
<dbReference type="Proteomes" id="UP001177744">
    <property type="component" value="Unassembled WGS sequence"/>
</dbReference>
<evidence type="ECO:0000256" key="1">
    <source>
        <dbReference type="SAM" id="MobiDB-lite"/>
    </source>
</evidence>
<dbReference type="AlphaFoldDB" id="A0AA40I5D9"/>
<comment type="caution">
    <text evidence="2">The sequence shown here is derived from an EMBL/GenBank/DDBJ whole genome shotgun (WGS) entry which is preliminary data.</text>
</comment>
<feature type="region of interest" description="Disordered" evidence="1">
    <location>
        <begin position="129"/>
        <end position="223"/>
    </location>
</feature>
<evidence type="ECO:0000313" key="3">
    <source>
        <dbReference type="Proteomes" id="UP001177744"/>
    </source>
</evidence>
<sequence>MEAAELFSTPAAQLPGLWNDIERYFLRFIQFDIKITSSKYASYYFYLLRIAEEHNVIDLFEPFAKLFPEAIKKKDLCRAAIERSLSADNVIVMQCTIAMLSKETEGLGSATQPGAGLTAVPGSFADLQLQNQDEIKPGEIKSRIKTKNRRTETRRPNQEDRDQEDRDQEERTRRTDTRRTETRRNETRRTETRRTETRRTETRRTRQRDQEERDQEDAHKAIT</sequence>
<proteinExistence type="predicted"/>
<feature type="compositionally biased region" description="Basic and acidic residues" evidence="1">
    <location>
        <begin position="133"/>
        <end position="142"/>
    </location>
</feature>
<reference evidence="2" key="1">
    <citation type="submission" date="2023-06" db="EMBL/GenBank/DDBJ databases">
        <title>Reference genome for the Northern bat (Eptesicus nilssonii), a most northern bat species.</title>
        <authorList>
            <person name="Laine V.N."/>
            <person name="Pulliainen A.T."/>
            <person name="Lilley T.M."/>
        </authorList>
    </citation>
    <scope>NUCLEOTIDE SEQUENCE</scope>
    <source>
        <strain evidence="2">BLF_Eptnil</strain>
        <tissue evidence="2">Kidney</tissue>
    </source>
</reference>
<organism evidence="2 3">
    <name type="scientific">Cnephaeus nilssonii</name>
    <name type="common">Northern bat</name>
    <name type="synonym">Eptesicus nilssonii</name>
    <dbReference type="NCBI Taxonomy" id="3371016"/>
    <lineage>
        <taxon>Eukaryota</taxon>
        <taxon>Metazoa</taxon>
        <taxon>Chordata</taxon>
        <taxon>Craniata</taxon>
        <taxon>Vertebrata</taxon>
        <taxon>Euteleostomi</taxon>
        <taxon>Mammalia</taxon>
        <taxon>Eutheria</taxon>
        <taxon>Laurasiatheria</taxon>
        <taxon>Chiroptera</taxon>
        <taxon>Yangochiroptera</taxon>
        <taxon>Vespertilionidae</taxon>
        <taxon>Cnephaeus</taxon>
    </lineage>
</organism>
<evidence type="ECO:0000313" key="2">
    <source>
        <dbReference type="EMBL" id="KAK1342815.1"/>
    </source>
</evidence>
<dbReference type="EMBL" id="JAULJE010000005">
    <property type="protein sequence ID" value="KAK1342815.1"/>
    <property type="molecule type" value="Genomic_DNA"/>
</dbReference>
<feature type="compositionally biased region" description="Basic and acidic residues" evidence="1">
    <location>
        <begin position="149"/>
        <end position="223"/>
    </location>
</feature>
<keyword evidence="3" id="KW-1185">Reference proteome</keyword>
<gene>
    <name evidence="2" type="ORF">QTO34_015582</name>
</gene>
<name>A0AA40I5D9_CNENI</name>
<accession>A0AA40I5D9</accession>